<reference evidence="2 3" key="1">
    <citation type="submission" date="2012-09" db="EMBL/GenBank/DDBJ databases">
        <title>Genome Sequence of alkane-degrading Bacterium Alcanivorax sp. 19-m-6.</title>
        <authorList>
            <person name="Lai Q."/>
            <person name="Shao Z."/>
        </authorList>
    </citation>
    <scope>NUCLEOTIDE SEQUENCE [LARGE SCALE GENOMIC DNA]</scope>
    <source>
        <strain evidence="2 3">19-m-6</strain>
    </source>
</reference>
<dbReference type="EMBL" id="ARXV01000006">
    <property type="protein sequence ID" value="KGD65018.1"/>
    <property type="molecule type" value="Genomic_DNA"/>
</dbReference>
<dbReference type="RefSeq" id="WP_035232523.1">
    <property type="nucleotide sequence ID" value="NZ_ARXV01000006.1"/>
</dbReference>
<evidence type="ECO:0000313" key="3">
    <source>
        <dbReference type="Proteomes" id="UP000029444"/>
    </source>
</evidence>
<comment type="caution">
    <text evidence="2">The sequence shown here is derived from an EMBL/GenBank/DDBJ whole genome shotgun (WGS) entry which is preliminary data.</text>
</comment>
<dbReference type="PANTHER" id="PTHR43194:SF2">
    <property type="entry name" value="PEROXISOMAL MEMBRANE PROTEIN LPX1"/>
    <property type="match status" value="1"/>
</dbReference>
<proteinExistence type="predicted"/>
<name>A0A095TRJ6_9GAMM</name>
<protein>
    <submittedName>
        <fullName evidence="2">Peroxidase</fullName>
    </submittedName>
</protein>
<keyword evidence="2" id="KW-0575">Peroxidase</keyword>
<dbReference type="PATRIC" id="fig|1177154.3.peg.1959"/>
<sequence>MPFFPVRDGQFLHVRTVGRGQPVLMLHGLGMQGRDWLPFVLPFARQFQFYLPDLRGAGNSGKVRFNQADVFHNHMEDMEDLVSYFGLERCYLVGYSLGATTSLHWQAFGDFSPFSRYLHVDQSPCTTNQDDWIHGLFGERQPHFFDQLRSLLSLLEGAPEQGKVVNLAVGLRERVLQGLVDIMAQISGNERLKQAFDASSRWAGLWARLLPVSDVSDLRAYLSAYLDGAHDYRESARAFPVPTTVLTGALSPLYPAEGQAAFASLAGANHVVLPRAGHVPLMSQPLEFTRVLGRFLKED</sequence>
<feature type="domain" description="AB hydrolase-1" evidence="1">
    <location>
        <begin position="23"/>
        <end position="288"/>
    </location>
</feature>
<dbReference type="OrthoDB" id="7055710at2"/>
<dbReference type="AlphaFoldDB" id="A0A095TRJ6"/>
<evidence type="ECO:0000259" key="1">
    <source>
        <dbReference type="Pfam" id="PF12697"/>
    </source>
</evidence>
<dbReference type="InterPro" id="IPR029058">
    <property type="entry name" value="AB_hydrolase_fold"/>
</dbReference>
<dbReference type="Gene3D" id="3.40.50.1820">
    <property type="entry name" value="alpha/beta hydrolase"/>
    <property type="match status" value="1"/>
</dbReference>
<dbReference type="PANTHER" id="PTHR43194">
    <property type="entry name" value="HYDROLASE ALPHA/BETA FOLD FAMILY"/>
    <property type="match status" value="1"/>
</dbReference>
<organism evidence="2 3">
    <name type="scientific">Alcanivorax nanhaiticus</name>
    <dbReference type="NCBI Taxonomy" id="1177154"/>
    <lineage>
        <taxon>Bacteria</taxon>
        <taxon>Pseudomonadati</taxon>
        <taxon>Pseudomonadota</taxon>
        <taxon>Gammaproteobacteria</taxon>
        <taxon>Oceanospirillales</taxon>
        <taxon>Alcanivoracaceae</taxon>
        <taxon>Alcanivorax</taxon>
    </lineage>
</organism>
<gene>
    <name evidence="2" type="ORF">Y5S_01926</name>
</gene>
<dbReference type="eggNOG" id="COG0596">
    <property type="taxonomic scope" value="Bacteria"/>
</dbReference>
<dbReference type="Pfam" id="PF12697">
    <property type="entry name" value="Abhydrolase_6"/>
    <property type="match status" value="1"/>
</dbReference>
<dbReference type="InterPro" id="IPR000073">
    <property type="entry name" value="AB_hydrolase_1"/>
</dbReference>
<dbReference type="Proteomes" id="UP000029444">
    <property type="component" value="Unassembled WGS sequence"/>
</dbReference>
<accession>A0A095TRJ6</accession>
<keyword evidence="3" id="KW-1185">Reference proteome</keyword>
<dbReference type="SUPFAM" id="SSF53474">
    <property type="entry name" value="alpha/beta-Hydrolases"/>
    <property type="match status" value="1"/>
</dbReference>
<dbReference type="GO" id="GO:0004601">
    <property type="term" value="F:peroxidase activity"/>
    <property type="evidence" value="ECO:0007669"/>
    <property type="project" value="UniProtKB-KW"/>
</dbReference>
<dbReference type="STRING" id="1177154.Y5S_01926"/>
<dbReference type="InterPro" id="IPR050228">
    <property type="entry name" value="Carboxylesterase_BioH"/>
</dbReference>
<keyword evidence="2" id="KW-0560">Oxidoreductase</keyword>
<evidence type="ECO:0000313" key="2">
    <source>
        <dbReference type="EMBL" id="KGD65018.1"/>
    </source>
</evidence>